<evidence type="ECO:0000313" key="2">
    <source>
        <dbReference type="EMBL" id="JAE12380.1"/>
    </source>
</evidence>
<feature type="region of interest" description="Disordered" evidence="1">
    <location>
        <begin position="1"/>
        <end position="21"/>
    </location>
</feature>
<proteinExistence type="predicted"/>
<feature type="compositionally biased region" description="Basic and acidic residues" evidence="1">
    <location>
        <begin position="1"/>
        <end position="10"/>
    </location>
</feature>
<dbReference type="AlphaFoldDB" id="A0A0A9FH43"/>
<dbReference type="EMBL" id="GBRH01185516">
    <property type="protein sequence ID" value="JAE12380.1"/>
    <property type="molecule type" value="Transcribed_RNA"/>
</dbReference>
<reference evidence="2" key="2">
    <citation type="journal article" date="2015" name="Data Brief">
        <title>Shoot transcriptome of the giant reed, Arundo donax.</title>
        <authorList>
            <person name="Barrero R.A."/>
            <person name="Guerrero F.D."/>
            <person name="Moolhuijzen P."/>
            <person name="Goolsby J.A."/>
            <person name="Tidwell J."/>
            <person name="Bellgard S.E."/>
            <person name="Bellgard M.I."/>
        </authorList>
    </citation>
    <scope>NUCLEOTIDE SEQUENCE</scope>
    <source>
        <tissue evidence="2">Shoot tissue taken approximately 20 cm above the soil surface</tissue>
    </source>
</reference>
<sequence length="51" mass="5771">MHRGPIRRDGSNGGKPRIGTVHHRKAGWNVDILTRTEMTLARMGTGFDLLW</sequence>
<reference evidence="2" key="1">
    <citation type="submission" date="2014-09" db="EMBL/GenBank/DDBJ databases">
        <authorList>
            <person name="Magalhaes I.L.F."/>
            <person name="Oliveira U."/>
            <person name="Santos F.R."/>
            <person name="Vidigal T.H.D.A."/>
            <person name="Brescovit A.D."/>
            <person name="Santos A.J."/>
        </authorList>
    </citation>
    <scope>NUCLEOTIDE SEQUENCE</scope>
    <source>
        <tissue evidence="2">Shoot tissue taken approximately 20 cm above the soil surface</tissue>
    </source>
</reference>
<evidence type="ECO:0000256" key="1">
    <source>
        <dbReference type="SAM" id="MobiDB-lite"/>
    </source>
</evidence>
<organism evidence="2">
    <name type="scientific">Arundo donax</name>
    <name type="common">Giant reed</name>
    <name type="synonym">Donax arundinaceus</name>
    <dbReference type="NCBI Taxonomy" id="35708"/>
    <lineage>
        <taxon>Eukaryota</taxon>
        <taxon>Viridiplantae</taxon>
        <taxon>Streptophyta</taxon>
        <taxon>Embryophyta</taxon>
        <taxon>Tracheophyta</taxon>
        <taxon>Spermatophyta</taxon>
        <taxon>Magnoliopsida</taxon>
        <taxon>Liliopsida</taxon>
        <taxon>Poales</taxon>
        <taxon>Poaceae</taxon>
        <taxon>PACMAD clade</taxon>
        <taxon>Arundinoideae</taxon>
        <taxon>Arundineae</taxon>
        <taxon>Arundo</taxon>
    </lineage>
</organism>
<name>A0A0A9FH43_ARUDO</name>
<protein>
    <submittedName>
        <fullName evidence="2">Uncharacterized protein</fullName>
    </submittedName>
</protein>
<accession>A0A0A9FH43</accession>